<dbReference type="InterPro" id="IPR017927">
    <property type="entry name" value="FAD-bd_FR_type"/>
</dbReference>
<comment type="caution">
    <text evidence="2">The sequence shown here is derived from an EMBL/GenBank/DDBJ whole genome shotgun (WGS) entry which is preliminary data.</text>
</comment>
<dbReference type="CDD" id="cd06193">
    <property type="entry name" value="siderophore_interacting"/>
    <property type="match status" value="1"/>
</dbReference>
<reference evidence="3" key="1">
    <citation type="journal article" date="2019" name="Int. J. Syst. Evol. Microbiol.">
        <title>The Global Catalogue of Microorganisms (GCM) 10K type strain sequencing project: providing services to taxonomists for standard genome sequencing and annotation.</title>
        <authorList>
            <consortium name="The Broad Institute Genomics Platform"/>
            <consortium name="The Broad Institute Genome Sequencing Center for Infectious Disease"/>
            <person name="Wu L."/>
            <person name="Ma J."/>
        </authorList>
    </citation>
    <scope>NUCLEOTIDE SEQUENCE [LARGE SCALE GENOMIC DNA]</scope>
    <source>
        <strain evidence="3">JCM 16540</strain>
    </source>
</reference>
<evidence type="ECO:0000313" key="2">
    <source>
        <dbReference type="EMBL" id="GAA3564260.1"/>
    </source>
</evidence>
<dbReference type="SUPFAM" id="SSF63380">
    <property type="entry name" value="Riboflavin synthase domain-like"/>
    <property type="match status" value="1"/>
</dbReference>
<dbReference type="InterPro" id="IPR017938">
    <property type="entry name" value="Riboflavin_synthase-like_b-brl"/>
</dbReference>
<dbReference type="Gene3D" id="3.40.50.80">
    <property type="entry name" value="Nucleotide-binding domain of ferredoxin-NADP reductase (FNR) module"/>
    <property type="match status" value="1"/>
</dbReference>
<protein>
    <submittedName>
        <fullName evidence="2">Siderophore-interacting protein</fullName>
    </submittedName>
</protein>
<dbReference type="InterPro" id="IPR013113">
    <property type="entry name" value="SIP_FAD-bd"/>
</dbReference>
<dbReference type="InterPro" id="IPR039261">
    <property type="entry name" value="FNR_nucleotide-bd"/>
</dbReference>
<dbReference type="PANTHER" id="PTHR30157">
    <property type="entry name" value="FERRIC REDUCTASE, NADPH-DEPENDENT"/>
    <property type="match status" value="1"/>
</dbReference>
<organism evidence="2 3">
    <name type="scientific">Microlunatus spumicola</name>
    <dbReference type="NCBI Taxonomy" id="81499"/>
    <lineage>
        <taxon>Bacteria</taxon>
        <taxon>Bacillati</taxon>
        <taxon>Actinomycetota</taxon>
        <taxon>Actinomycetes</taxon>
        <taxon>Propionibacteriales</taxon>
        <taxon>Propionibacteriaceae</taxon>
        <taxon>Microlunatus</taxon>
    </lineage>
</organism>
<feature type="domain" description="FAD-binding FR-type" evidence="1">
    <location>
        <begin position="8"/>
        <end position="133"/>
    </location>
</feature>
<dbReference type="PANTHER" id="PTHR30157:SF0">
    <property type="entry name" value="NADPH-DEPENDENT FERRIC-CHELATE REDUCTASE"/>
    <property type="match status" value="1"/>
</dbReference>
<sequence>MERPQRKRVLRRATVVSTEWLSPSMVRIGFTGPDLDVMRDLPYSDHYIKMLFPPAGAPYAWPFDPEQVKAEHAPEHWPITRTYTVRSYDELTGTMAVDFVVHGDEGIAGPWARRVKPGAEIGFYGPGGAFTPDLAADAHLMIGDEAALPAIAASLERLPRDARAHVFLEIEEDDCRQPVAGPDGLHLTWVARGDRPHGEALAEAVRAARLPEGCLSIFVHGNAYMVRDLRRYLCAERGTTRSAISMSGYWRPGATEDLWQATKREFSAEAEASAPPAYATAISA</sequence>
<proteinExistence type="predicted"/>
<evidence type="ECO:0000259" key="1">
    <source>
        <dbReference type="PROSITE" id="PS51384"/>
    </source>
</evidence>
<name>A0ABP6XAU3_9ACTN</name>
<dbReference type="InterPro" id="IPR039374">
    <property type="entry name" value="SIP_fam"/>
</dbReference>
<accession>A0ABP6XAU3</accession>
<evidence type="ECO:0000313" key="3">
    <source>
        <dbReference type="Proteomes" id="UP001500767"/>
    </source>
</evidence>
<dbReference type="InterPro" id="IPR007037">
    <property type="entry name" value="SIP_rossman_dom"/>
</dbReference>
<gene>
    <name evidence="2" type="ORF">GCM10022197_19870</name>
</gene>
<dbReference type="Gene3D" id="2.40.30.10">
    <property type="entry name" value="Translation factors"/>
    <property type="match status" value="1"/>
</dbReference>
<dbReference type="Pfam" id="PF04954">
    <property type="entry name" value="SIP"/>
    <property type="match status" value="1"/>
</dbReference>
<dbReference type="RefSeq" id="WP_344742131.1">
    <property type="nucleotide sequence ID" value="NZ_BAAAYR010000002.1"/>
</dbReference>
<dbReference type="Proteomes" id="UP001500767">
    <property type="component" value="Unassembled WGS sequence"/>
</dbReference>
<dbReference type="Pfam" id="PF08021">
    <property type="entry name" value="FAD_binding_9"/>
    <property type="match status" value="1"/>
</dbReference>
<dbReference type="EMBL" id="BAAAYR010000002">
    <property type="protein sequence ID" value="GAA3564260.1"/>
    <property type="molecule type" value="Genomic_DNA"/>
</dbReference>
<keyword evidence="3" id="KW-1185">Reference proteome</keyword>
<dbReference type="PROSITE" id="PS51384">
    <property type="entry name" value="FAD_FR"/>
    <property type="match status" value="1"/>
</dbReference>